<reference evidence="2" key="1">
    <citation type="submission" date="2021-02" db="EMBL/GenBank/DDBJ databases">
        <authorList>
            <person name="Han P."/>
        </authorList>
    </citation>
    <scope>NUCLEOTIDE SEQUENCE</scope>
    <source>
        <strain evidence="2">Candidatus Nitrosotenuis uzonensis 5A</strain>
    </source>
</reference>
<keyword evidence="1" id="KW-0812">Transmembrane</keyword>
<name>A0A812F3J5_9ARCH</name>
<comment type="caution">
    <text evidence="2">The sequence shown here is derived from an EMBL/GenBank/DDBJ whole genome shotgun (WGS) entry which is preliminary data.</text>
</comment>
<sequence length="42" mass="4406">MHAIPSMPKQGAFLRLAILVGLVGITIGAITLYISISDILTP</sequence>
<evidence type="ECO:0000256" key="1">
    <source>
        <dbReference type="SAM" id="Phobius"/>
    </source>
</evidence>
<evidence type="ECO:0000313" key="3">
    <source>
        <dbReference type="Proteomes" id="UP000655759"/>
    </source>
</evidence>
<dbReference type="Proteomes" id="UP000655759">
    <property type="component" value="Unassembled WGS sequence"/>
</dbReference>
<evidence type="ECO:0000313" key="2">
    <source>
        <dbReference type="EMBL" id="CAE6499947.1"/>
    </source>
</evidence>
<accession>A0A812F3J5</accession>
<gene>
    <name evidence="2" type="ORF">NUZ5A_50958</name>
</gene>
<dbReference type="EMBL" id="CAJNAQ010000005">
    <property type="protein sequence ID" value="CAE6499947.1"/>
    <property type="molecule type" value="Genomic_DNA"/>
</dbReference>
<keyword evidence="1" id="KW-0472">Membrane</keyword>
<feature type="transmembrane region" description="Helical" evidence="1">
    <location>
        <begin position="12"/>
        <end position="36"/>
    </location>
</feature>
<proteinExistence type="predicted"/>
<keyword evidence="1" id="KW-1133">Transmembrane helix</keyword>
<organism evidence="2 3">
    <name type="scientific">Candidatus Nitrosotenuis uzonensis</name>
    <dbReference type="NCBI Taxonomy" id="1407055"/>
    <lineage>
        <taxon>Archaea</taxon>
        <taxon>Nitrososphaerota</taxon>
        <taxon>Candidatus Nitrosotenuis</taxon>
    </lineage>
</organism>
<dbReference type="AlphaFoldDB" id="A0A812F3J5"/>
<protein>
    <submittedName>
        <fullName evidence="2">Uncharacterized protein</fullName>
    </submittedName>
</protein>